<evidence type="ECO:0000256" key="5">
    <source>
        <dbReference type="ARBA" id="ARBA00015611"/>
    </source>
</evidence>
<evidence type="ECO:0000313" key="17">
    <source>
        <dbReference type="EMBL" id="MFD2460982.1"/>
    </source>
</evidence>
<evidence type="ECO:0000313" key="18">
    <source>
        <dbReference type="Proteomes" id="UP001597419"/>
    </source>
</evidence>
<comment type="caution">
    <text evidence="17">The sequence shown here is derived from an EMBL/GenBank/DDBJ whole genome shotgun (WGS) entry which is preliminary data.</text>
</comment>
<dbReference type="Gene3D" id="2.60.40.1730">
    <property type="entry name" value="tricorn interacting facor f3 domain"/>
    <property type="match status" value="1"/>
</dbReference>
<evidence type="ECO:0000256" key="12">
    <source>
        <dbReference type="ARBA" id="ARBA00031533"/>
    </source>
</evidence>
<keyword evidence="14" id="KW-0732">Signal</keyword>
<evidence type="ECO:0000256" key="8">
    <source>
        <dbReference type="ARBA" id="ARBA00022801"/>
    </source>
</evidence>
<comment type="cofactor">
    <cofactor evidence="2">
        <name>Zn(2+)</name>
        <dbReference type="ChEBI" id="CHEBI:29105"/>
    </cofactor>
</comment>
<proteinExistence type="inferred from homology"/>
<keyword evidence="18" id="KW-1185">Reference proteome</keyword>
<dbReference type="SUPFAM" id="SSF63737">
    <property type="entry name" value="Leukotriene A4 hydrolase N-terminal domain"/>
    <property type="match status" value="1"/>
</dbReference>
<keyword evidence="9" id="KW-0862">Zinc</keyword>
<evidence type="ECO:0000256" key="9">
    <source>
        <dbReference type="ARBA" id="ARBA00022833"/>
    </source>
</evidence>
<dbReference type="InterPro" id="IPR014782">
    <property type="entry name" value="Peptidase_M1_dom"/>
</dbReference>
<organism evidence="17 18">
    <name type="scientific">Amycolatopsis samaneae</name>
    <dbReference type="NCBI Taxonomy" id="664691"/>
    <lineage>
        <taxon>Bacteria</taxon>
        <taxon>Bacillati</taxon>
        <taxon>Actinomycetota</taxon>
        <taxon>Actinomycetes</taxon>
        <taxon>Pseudonocardiales</taxon>
        <taxon>Pseudonocardiaceae</taxon>
        <taxon>Amycolatopsis</taxon>
    </lineage>
</organism>
<comment type="catalytic activity">
    <reaction evidence="1">
        <text>Release of an N-terminal amino acid, Xaa-|-Yaa- from a peptide, amide or arylamide. Xaa is preferably Ala, but may be most amino acids including Pro (slow action). When a terminal hydrophobic residue is followed by a prolyl residue, the two may be released as an intact Xaa-Pro dipeptide.</text>
        <dbReference type="EC" id="3.4.11.2"/>
    </reaction>
</comment>
<evidence type="ECO:0000256" key="7">
    <source>
        <dbReference type="ARBA" id="ARBA00022723"/>
    </source>
</evidence>
<dbReference type="PRINTS" id="PR00756">
    <property type="entry name" value="ALADIPTASE"/>
</dbReference>
<reference evidence="18" key="1">
    <citation type="journal article" date="2019" name="Int. J. Syst. Evol. Microbiol.">
        <title>The Global Catalogue of Microorganisms (GCM) 10K type strain sequencing project: providing services to taxonomists for standard genome sequencing and annotation.</title>
        <authorList>
            <consortium name="The Broad Institute Genomics Platform"/>
            <consortium name="The Broad Institute Genome Sequencing Center for Infectious Disease"/>
            <person name="Wu L."/>
            <person name="Ma J."/>
        </authorList>
    </citation>
    <scope>NUCLEOTIDE SEQUENCE [LARGE SCALE GENOMIC DNA]</scope>
    <source>
        <strain evidence="18">CGMCC 4.7643</strain>
    </source>
</reference>
<evidence type="ECO:0000259" key="16">
    <source>
        <dbReference type="Pfam" id="PF17900"/>
    </source>
</evidence>
<evidence type="ECO:0000256" key="14">
    <source>
        <dbReference type="SAM" id="SignalP"/>
    </source>
</evidence>
<name>A0ABW5GJH2_9PSEU</name>
<keyword evidence="7" id="KW-0479">Metal-binding</keyword>
<dbReference type="InterPro" id="IPR042097">
    <property type="entry name" value="Aminopeptidase_N-like_N_sf"/>
</dbReference>
<dbReference type="InterPro" id="IPR050344">
    <property type="entry name" value="Peptidase_M1_aminopeptidases"/>
</dbReference>
<dbReference type="PANTHER" id="PTHR11533:SF297">
    <property type="entry name" value="AMINOPEPTIDASE N"/>
    <property type="match status" value="1"/>
</dbReference>
<dbReference type="SUPFAM" id="SSF55486">
    <property type="entry name" value="Metalloproteases ('zincins'), catalytic domain"/>
    <property type="match status" value="1"/>
</dbReference>
<gene>
    <name evidence="17" type="ORF">ACFSYJ_20415</name>
</gene>
<dbReference type="GO" id="GO:0004177">
    <property type="term" value="F:aminopeptidase activity"/>
    <property type="evidence" value="ECO:0007669"/>
    <property type="project" value="UniProtKB-KW"/>
</dbReference>
<dbReference type="Pfam" id="PF01433">
    <property type="entry name" value="Peptidase_M1"/>
    <property type="match status" value="1"/>
</dbReference>
<dbReference type="InterPro" id="IPR045357">
    <property type="entry name" value="Aminopeptidase_N-like_N"/>
</dbReference>
<dbReference type="EMBL" id="JBHUKU010000009">
    <property type="protein sequence ID" value="MFD2460982.1"/>
    <property type="molecule type" value="Genomic_DNA"/>
</dbReference>
<feature type="signal peptide" evidence="14">
    <location>
        <begin position="1"/>
        <end position="30"/>
    </location>
</feature>
<dbReference type="CDD" id="cd09603">
    <property type="entry name" value="M1_APN_like"/>
    <property type="match status" value="1"/>
</dbReference>
<comment type="similarity">
    <text evidence="3">Belongs to the peptidase M1 family.</text>
</comment>
<feature type="chain" id="PRO_5047109205" description="Aminopeptidase N" evidence="14">
    <location>
        <begin position="31"/>
        <end position="481"/>
    </location>
</feature>
<sequence length="481" mass="52521">MSGQRRWRKPAVTVAAVLAGISLSSGVAVAGEDGWGKPTPGSDGAGDSYYPQDGNGGYDVADYNLKVSYDPPTRQLTGVQDITARATQSLSSFDLDLKGLTVDSVEVDGRKATFTRTGDHELVITPARPIHRGQGFRTRVAYHGVPAAINDPRLGPNGWQFGKSGGAFAAGEPKSATTWYPVNDTPLDKATFHLAITVPDEWGVISNGRERGTFKTPKGTTHVWAEETPVVPYMTTVAIDKWTFERSKRADGTPIVSAYAPGTSDATKQAEARLPEVLDFLESKFGPYPVDAAGGIFLAEPIGFSLETLSRPIYSGRAGNIGTIVHENAHQWYGDSVAVEHWKDVCLNECFASYATWLWSEAKDGKDLKAQYLNTAKTAPDSFWAGKLYDMGPGNEFTSVYSKGPLMLHALRNTIGQRAFDRVLKTWPSLHRDGNANMQEFQRFTERVAHQNLKGFFDAWIYGNGKPADQYLYPGDLKPTA</sequence>
<feature type="domain" description="Aminopeptidase N-like N-terminal" evidence="16">
    <location>
        <begin position="62"/>
        <end position="229"/>
    </location>
</feature>
<keyword evidence="10" id="KW-0482">Metalloprotease</keyword>
<feature type="region of interest" description="Disordered" evidence="13">
    <location>
        <begin position="30"/>
        <end position="53"/>
    </location>
</feature>
<dbReference type="InterPro" id="IPR027268">
    <property type="entry name" value="Peptidase_M4/M1_CTD_sf"/>
</dbReference>
<evidence type="ECO:0000256" key="4">
    <source>
        <dbReference type="ARBA" id="ARBA00012564"/>
    </source>
</evidence>
<dbReference type="Proteomes" id="UP001597419">
    <property type="component" value="Unassembled WGS sequence"/>
</dbReference>
<dbReference type="PANTHER" id="PTHR11533">
    <property type="entry name" value="PROTEASE M1 ZINC METALLOPROTEASE"/>
    <property type="match status" value="1"/>
</dbReference>
<dbReference type="RefSeq" id="WP_345406466.1">
    <property type="nucleotide sequence ID" value="NZ_BAABHG010000020.1"/>
</dbReference>
<evidence type="ECO:0000256" key="11">
    <source>
        <dbReference type="ARBA" id="ARBA00029811"/>
    </source>
</evidence>
<keyword evidence="6" id="KW-0645">Protease</keyword>
<keyword evidence="8 17" id="KW-0378">Hydrolase</keyword>
<evidence type="ECO:0000256" key="2">
    <source>
        <dbReference type="ARBA" id="ARBA00001947"/>
    </source>
</evidence>
<evidence type="ECO:0000256" key="1">
    <source>
        <dbReference type="ARBA" id="ARBA00000098"/>
    </source>
</evidence>
<protein>
    <recommendedName>
        <fullName evidence="5">Aminopeptidase N</fullName>
        <ecNumber evidence="4">3.4.11.2</ecNumber>
    </recommendedName>
    <alternativeName>
        <fullName evidence="11">Alanine aminopeptidase</fullName>
    </alternativeName>
    <alternativeName>
        <fullName evidence="12">Lysyl aminopeptidase</fullName>
    </alternativeName>
</protein>
<evidence type="ECO:0000256" key="6">
    <source>
        <dbReference type="ARBA" id="ARBA00022670"/>
    </source>
</evidence>
<evidence type="ECO:0000256" key="10">
    <source>
        <dbReference type="ARBA" id="ARBA00023049"/>
    </source>
</evidence>
<dbReference type="Gene3D" id="1.10.390.10">
    <property type="entry name" value="Neutral Protease Domain 2"/>
    <property type="match status" value="1"/>
</dbReference>
<feature type="domain" description="Peptidase M1 membrane alanine aminopeptidase" evidence="15">
    <location>
        <begin position="321"/>
        <end position="460"/>
    </location>
</feature>
<dbReference type="EC" id="3.4.11.2" evidence="4"/>
<evidence type="ECO:0000256" key="13">
    <source>
        <dbReference type="SAM" id="MobiDB-lite"/>
    </source>
</evidence>
<evidence type="ECO:0000256" key="3">
    <source>
        <dbReference type="ARBA" id="ARBA00010136"/>
    </source>
</evidence>
<keyword evidence="17" id="KW-0031">Aminopeptidase</keyword>
<dbReference type="Pfam" id="PF17900">
    <property type="entry name" value="Peptidase_M1_N"/>
    <property type="match status" value="1"/>
</dbReference>
<accession>A0ABW5GJH2</accession>
<dbReference type="InterPro" id="IPR001930">
    <property type="entry name" value="Peptidase_M1"/>
</dbReference>
<evidence type="ECO:0000259" key="15">
    <source>
        <dbReference type="Pfam" id="PF01433"/>
    </source>
</evidence>